<keyword evidence="1 2" id="KW-0371">Homeobox</keyword>
<evidence type="ECO:0000256" key="2">
    <source>
        <dbReference type="RuleBase" id="RU000682"/>
    </source>
</evidence>
<dbReference type="InterPro" id="IPR009057">
    <property type="entry name" value="Homeodomain-like_sf"/>
</dbReference>
<dbReference type="SUPFAM" id="SSF46689">
    <property type="entry name" value="Homeodomain-like"/>
    <property type="match status" value="2"/>
</dbReference>
<reference evidence="5 6" key="1">
    <citation type="journal article" date="2015" name="Fungal Genet. Biol.">
        <title>Evolution of novel wood decay mechanisms in Agaricales revealed by the genome sequences of Fistulina hepatica and Cylindrobasidium torrendii.</title>
        <authorList>
            <person name="Floudas D."/>
            <person name="Held B.W."/>
            <person name="Riley R."/>
            <person name="Nagy L.G."/>
            <person name="Koehler G."/>
            <person name="Ransdell A.S."/>
            <person name="Younus H."/>
            <person name="Chow J."/>
            <person name="Chiniquy J."/>
            <person name="Lipzen A."/>
            <person name="Tritt A."/>
            <person name="Sun H."/>
            <person name="Haridas S."/>
            <person name="LaButti K."/>
            <person name="Ohm R.A."/>
            <person name="Kues U."/>
            <person name="Blanchette R.A."/>
            <person name="Grigoriev I.V."/>
            <person name="Minto R.E."/>
            <person name="Hibbett D.S."/>
        </authorList>
    </citation>
    <scope>NUCLEOTIDE SEQUENCE [LARGE SCALE GENOMIC DNA]</scope>
    <source>
        <strain evidence="5 6">FP15055 ss-10</strain>
    </source>
</reference>
<gene>
    <name evidence="5" type="ORF">CYLTODRAFT_450934</name>
</gene>
<dbReference type="Proteomes" id="UP000054007">
    <property type="component" value="Unassembled WGS sequence"/>
</dbReference>
<keyword evidence="1 2" id="KW-0539">Nucleus</keyword>
<feature type="domain" description="Homeobox" evidence="4">
    <location>
        <begin position="62"/>
        <end position="124"/>
    </location>
</feature>
<dbReference type="PROSITE" id="PS50071">
    <property type="entry name" value="HOMEOBOX_2"/>
    <property type="match status" value="3"/>
</dbReference>
<dbReference type="Gene3D" id="1.10.10.60">
    <property type="entry name" value="Homeodomain-like"/>
    <property type="match status" value="3"/>
</dbReference>
<feature type="DNA-binding region" description="Homeobox" evidence="1">
    <location>
        <begin position="22"/>
        <end position="62"/>
    </location>
</feature>
<dbReference type="GO" id="GO:0005634">
    <property type="term" value="C:nucleus"/>
    <property type="evidence" value="ECO:0007669"/>
    <property type="project" value="UniProtKB-SubCell"/>
</dbReference>
<dbReference type="OrthoDB" id="3083230at2759"/>
<keyword evidence="1 2" id="KW-0238">DNA-binding</keyword>
<dbReference type="AlphaFoldDB" id="A0A0D7BM61"/>
<dbReference type="Pfam" id="PF00046">
    <property type="entry name" value="Homeodomain"/>
    <property type="match status" value="1"/>
</dbReference>
<accession>A0A0D7BM61</accession>
<sequence length="270" mass="31389">MAFRRAIGLSRRVKKTIFLEEFAKNHYPTAQFRKDLAARLEMSEEQIQGYYYKARARVNIERKHHRPLVPVPPETIAILEAEYVKNPYATRTQDGMASLMRITGETRDRVRNWFTIRRQKQRQERTAHPESDPALPLAPRHPWRKLGNASAFAPKNLLLEETFQLCPWPLSPQIKALVEKIPDTSSVDIRTWFRRRRSSESHGTVYPATPIVAPLSERGPATAKREASLKALLKMYPDVPHSDFPTKNFWTRGTLYKHLRRLGYKPPTQP</sequence>
<evidence type="ECO:0000259" key="4">
    <source>
        <dbReference type="PROSITE" id="PS50071"/>
    </source>
</evidence>
<evidence type="ECO:0000313" key="6">
    <source>
        <dbReference type="Proteomes" id="UP000054007"/>
    </source>
</evidence>
<comment type="subcellular location">
    <subcellularLocation>
        <location evidence="1 2">Nucleus</location>
    </subcellularLocation>
</comment>
<feature type="domain" description="Homeobox" evidence="4">
    <location>
        <begin position="159"/>
        <end position="203"/>
    </location>
</feature>
<organism evidence="5 6">
    <name type="scientific">Cylindrobasidium torrendii FP15055 ss-10</name>
    <dbReference type="NCBI Taxonomy" id="1314674"/>
    <lineage>
        <taxon>Eukaryota</taxon>
        <taxon>Fungi</taxon>
        <taxon>Dikarya</taxon>
        <taxon>Basidiomycota</taxon>
        <taxon>Agaricomycotina</taxon>
        <taxon>Agaricomycetes</taxon>
        <taxon>Agaricomycetidae</taxon>
        <taxon>Agaricales</taxon>
        <taxon>Marasmiineae</taxon>
        <taxon>Physalacriaceae</taxon>
        <taxon>Cylindrobasidium</taxon>
    </lineage>
</organism>
<dbReference type="InterPro" id="IPR001356">
    <property type="entry name" value="HD"/>
</dbReference>
<evidence type="ECO:0000313" key="5">
    <source>
        <dbReference type="EMBL" id="KIY71285.1"/>
    </source>
</evidence>
<keyword evidence="6" id="KW-1185">Reference proteome</keyword>
<feature type="domain" description="Homeobox" evidence="4">
    <location>
        <begin position="20"/>
        <end position="61"/>
    </location>
</feature>
<feature type="DNA-binding region" description="Homeobox" evidence="1">
    <location>
        <begin position="161"/>
        <end position="204"/>
    </location>
</feature>
<feature type="region of interest" description="Disordered" evidence="3">
    <location>
        <begin position="117"/>
        <end position="141"/>
    </location>
</feature>
<dbReference type="CDD" id="cd00086">
    <property type="entry name" value="homeodomain"/>
    <property type="match status" value="2"/>
</dbReference>
<feature type="compositionally biased region" description="Basic and acidic residues" evidence="3">
    <location>
        <begin position="121"/>
        <end position="131"/>
    </location>
</feature>
<feature type="DNA-binding region" description="Homeobox" evidence="1">
    <location>
        <begin position="64"/>
        <end position="125"/>
    </location>
</feature>
<evidence type="ECO:0000256" key="1">
    <source>
        <dbReference type="PROSITE-ProRule" id="PRU00108"/>
    </source>
</evidence>
<dbReference type="SMART" id="SM00389">
    <property type="entry name" value="HOX"/>
    <property type="match status" value="2"/>
</dbReference>
<proteinExistence type="predicted"/>
<name>A0A0D7BM61_9AGAR</name>
<protein>
    <recommendedName>
        <fullName evidence="4">Homeobox domain-containing protein</fullName>
    </recommendedName>
</protein>
<evidence type="ECO:0000256" key="3">
    <source>
        <dbReference type="SAM" id="MobiDB-lite"/>
    </source>
</evidence>
<dbReference type="GO" id="GO:0003677">
    <property type="term" value="F:DNA binding"/>
    <property type="evidence" value="ECO:0007669"/>
    <property type="project" value="UniProtKB-UniRule"/>
</dbReference>
<dbReference type="EMBL" id="KN880456">
    <property type="protein sequence ID" value="KIY71285.1"/>
    <property type="molecule type" value="Genomic_DNA"/>
</dbReference>